<gene>
    <name evidence="4" type="ORF">KV203_09975</name>
</gene>
<name>A0ABX8S9D0_9ACTN</name>
<feature type="transmembrane region" description="Helical" evidence="2">
    <location>
        <begin position="48"/>
        <end position="74"/>
    </location>
</feature>
<proteinExistence type="predicted"/>
<dbReference type="Proteomes" id="UP000887023">
    <property type="component" value="Chromosome"/>
</dbReference>
<organism evidence="4 5">
    <name type="scientific">Skermania pinensis</name>
    <dbReference type="NCBI Taxonomy" id="39122"/>
    <lineage>
        <taxon>Bacteria</taxon>
        <taxon>Bacillati</taxon>
        <taxon>Actinomycetota</taxon>
        <taxon>Actinomycetes</taxon>
        <taxon>Mycobacteriales</taxon>
        <taxon>Gordoniaceae</taxon>
        <taxon>Skermania</taxon>
    </lineage>
</organism>
<evidence type="ECO:0000256" key="2">
    <source>
        <dbReference type="SAM" id="Phobius"/>
    </source>
</evidence>
<dbReference type="InterPro" id="IPR041411">
    <property type="entry name" value="Ldi"/>
</dbReference>
<accession>A0ABX8S9D0</accession>
<feature type="domain" description="Linalool dehydratase/isomerase" evidence="3">
    <location>
        <begin position="229"/>
        <end position="528"/>
    </location>
</feature>
<feature type="transmembrane region" description="Helical" evidence="2">
    <location>
        <begin position="80"/>
        <end position="102"/>
    </location>
</feature>
<evidence type="ECO:0000256" key="1">
    <source>
        <dbReference type="SAM" id="MobiDB-lite"/>
    </source>
</evidence>
<keyword evidence="2" id="KW-0812">Transmembrane</keyword>
<feature type="transmembrane region" description="Helical" evidence="2">
    <location>
        <begin position="132"/>
        <end position="153"/>
    </location>
</feature>
<reference evidence="4" key="1">
    <citation type="submission" date="2021-07" db="EMBL/GenBank/DDBJ databases">
        <title>Candidatus Kaistella beijingensis sp. nov. isolated from a municipal wastewater treatment plant is involved in sludge foaming.</title>
        <authorList>
            <person name="Song Y."/>
            <person name="Liu S.-J."/>
        </authorList>
    </citation>
    <scope>NUCLEOTIDE SEQUENCE</scope>
    <source>
        <strain evidence="4">DSM 43998</strain>
    </source>
</reference>
<keyword evidence="2" id="KW-0472">Membrane</keyword>
<dbReference type="EMBL" id="CP079105">
    <property type="protein sequence ID" value="QXQ12331.1"/>
    <property type="molecule type" value="Genomic_DNA"/>
</dbReference>
<evidence type="ECO:0000313" key="4">
    <source>
        <dbReference type="EMBL" id="QXQ12331.1"/>
    </source>
</evidence>
<dbReference type="Pfam" id="PF18566">
    <property type="entry name" value="Ldi"/>
    <property type="match status" value="1"/>
</dbReference>
<feature type="region of interest" description="Disordered" evidence="1">
    <location>
        <begin position="1"/>
        <end position="35"/>
    </location>
</feature>
<evidence type="ECO:0000259" key="3">
    <source>
        <dbReference type="Pfam" id="PF18566"/>
    </source>
</evidence>
<dbReference type="RefSeq" id="WP_157079784.1">
    <property type="nucleotide sequence ID" value="NZ_CBCRUZ010000001.1"/>
</dbReference>
<keyword evidence="2" id="KW-1133">Transmembrane helix</keyword>
<feature type="transmembrane region" description="Helical" evidence="2">
    <location>
        <begin position="109"/>
        <end position="126"/>
    </location>
</feature>
<protein>
    <recommendedName>
        <fullName evidence="3">Linalool dehydratase/isomerase domain-containing protein</fullName>
    </recommendedName>
</protein>
<evidence type="ECO:0000313" key="5">
    <source>
        <dbReference type="Proteomes" id="UP000887023"/>
    </source>
</evidence>
<keyword evidence="5" id="KW-1185">Reference proteome</keyword>
<sequence length="646" mass="70390">MTPSPETRFPAKPSGEHETSDIQIGLPRPRRTGPVAARKVRRTLTTWLALWSTGPAAVLASAPTGITAVALSLANPGGGLWYTGHPILAVLGLAGFVVAVFAWWAAGPALAPILVWAGLAVLPLVIGTPSTSTAGTVIALTGPPILLLVAALSQEWRFRGQARRGADLADRLARERFTITGTPAGRSPVTESSPEDLAALRYALDLALQPVDEFAGFTRIDQFRESALRYQLNSLGYALATAQFTRTPAFTGYLAEAQRNAIAKMLDRRVFGYWAVENLWGNLRWNPDPVLRENIMLTGFLGVQAGMYATLNDDRFAEPGALTFRYDDRHVYPNSFSTLAESIHRNLLGSDFTLFPCKPNWIYSVCNTFGLNTLISHDRLCGTELTGDVLDRLRHAYETEFLRPDGRIIGVRAQRLGLSWNLWAGPVIGLTSAFWLHAGLPDLAQRAWWIVRDQEIRLDGDRCVLPVRASSRLDPGNYRLGSTAYGLNMVAMTARELGDDEYARAATAGLEEHGDPVQRDGVRRYAGLSGLGNLYALQHRFNRRSGLRDLITYGGPAAWQRGPVLGAAAYPDVLVARAETDGAALHLVLRPGAGPVRTTLGIERLRPNREYAVTGATTDRITASDTGAAIVELDLGDRRELSITPR</sequence>